<feature type="coiled-coil region" evidence="1">
    <location>
        <begin position="629"/>
        <end position="720"/>
    </location>
</feature>
<evidence type="ECO:0000313" key="4">
    <source>
        <dbReference type="Proteomes" id="UP000039865"/>
    </source>
</evidence>
<feature type="region of interest" description="Disordered" evidence="2">
    <location>
        <begin position="234"/>
        <end position="268"/>
    </location>
</feature>
<organism evidence="3 4">
    <name type="scientific">Stylonychia lemnae</name>
    <name type="common">Ciliate</name>
    <dbReference type="NCBI Taxonomy" id="5949"/>
    <lineage>
        <taxon>Eukaryota</taxon>
        <taxon>Sar</taxon>
        <taxon>Alveolata</taxon>
        <taxon>Ciliophora</taxon>
        <taxon>Intramacronucleata</taxon>
        <taxon>Spirotrichea</taxon>
        <taxon>Stichotrichia</taxon>
        <taxon>Sporadotrichida</taxon>
        <taxon>Oxytrichidae</taxon>
        <taxon>Stylonychinae</taxon>
        <taxon>Stylonychia</taxon>
    </lineage>
</organism>
<feature type="compositionally biased region" description="Basic and acidic residues" evidence="2">
    <location>
        <begin position="309"/>
        <end position="318"/>
    </location>
</feature>
<evidence type="ECO:0000256" key="1">
    <source>
        <dbReference type="SAM" id="Coils"/>
    </source>
</evidence>
<dbReference type="Proteomes" id="UP000039865">
    <property type="component" value="Unassembled WGS sequence"/>
</dbReference>
<accession>A0A078BCA1</accession>
<gene>
    <name evidence="3" type="primary">Contig1049.g1143</name>
    <name evidence="3" type="ORF">STYLEM_20987</name>
</gene>
<dbReference type="OrthoDB" id="2131567at2759"/>
<proteinExistence type="predicted"/>
<name>A0A078BCA1_STYLE</name>
<feature type="region of interest" description="Disordered" evidence="2">
    <location>
        <begin position="996"/>
        <end position="1030"/>
    </location>
</feature>
<feature type="compositionally biased region" description="Low complexity" evidence="2">
    <location>
        <begin position="283"/>
        <end position="303"/>
    </location>
</feature>
<feature type="region of interest" description="Disordered" evidence="2">
    <location>
        <begin position="47"/>
        <end position="73"/>
    </location>
</feature>
<dbReference type="EMBL" id="CCKQ01019784">
    <property type="protein sequence ID" value="CDW91826.1"/>
    <property type="molecule type" value="Genomic_DNA"/>
</dbReference>
<evidence type="ECO:0000313" key="3">
    <source>
        <dbReference type="EMBL" id="CDW91826.1"/>
    </source>
</evidence>
<feature type="coiled-coil region" evidence="1">
    <location>
        <begin position="404"/>
        <end position="462"/>
    </location>
</feature>
<protein>
    <submittedName>
        <fullName evidence="3">Uncharacterized protein</fullName>
    </submittedName>
</protein>
<feature type="region of interest" description="Disordered" evidence="2">
    <location>
        <begin position="1"/>
        <end position="21"/>
    </location>
</feature>
<keyword evidence="4" id="KW-1185">Reference proteome</keyword>
<sequence>MEDNNFSQKEGSPSPDNNQNLLERYLQIDEDERAEEENEYSVTFHTMINRSQNKSSRSPVKQHTHRSNKFQSAHFTQDQKIIINQNKYIVNDQEIVKNFLLATRRFSEKNYESVVSNNSMREKLSSKSKLNSSRYNLQIPNFEKAIESNFIVEERHPSPGKQRKSKKHNFQNIINTHATCSQMPTNMFNHQVARGNLGSPKPKVINKIVNQGNISQQSKKEIFEKKSANITLKNAPSQTSTIDMSLKMNSTPSTQSNTTKKSHNNSILPKQLDYMNNSKVSQKQQIQQQQQNQNNSVLQNSRQAMHSRSNRDILRGKESPGMSCNQINFKKPYAAPIQKIDLAQTIATEAEQWKEILKFFAQWQIQPIKLKNAYTKTEVLDFITVMANKITDLDKVTNYERGKADEYKEESNILNEQVEMYKKQYIELQNSITDIRKEFGKHQEMITKMEECQQELKQTLLNSLMCLDFYKDLENYIQENRYEQQNQEIIHHFDVIEELVQQHGLYSLDFDTDRIQKLIDSISDYVKIREVEKKIIEISVGDDECDKSDDDDDCESEDLRIKVKKHPTNHEKNGSMGIVGNANESRMNSSNRMASQTRLSGVSSRQGKPTRQSAHHQACVCNGNLLFQQNHLKDEIKNKNQIINRIREQLEHKMKKIIELKYQLKKERDKDYQKRQHYMYKDSIVKLEKEYNLLVIKNTKLQLELQNEKDENENVWLENNKQKEIVKDQANDIIELRRCLHEKEGYSQLETTVNQLINMLVSKKNDQLSQNQRQQLKSIFGNHSILYKLRQRVQSIEIHYAKLSQLMTNSVKLNLTFQEVIEELWAMLKQVFMAFKEANIDDVYSQPIMQLHQALLQRFSEQNIDQKERELASYLVQLKEIKQELSKEAVAEEMSKIMSEDKDRINLLSMIVDSQGQSQDNRHQRSFGYPSVNQDINVLSMIDSPNGEKFLNFDITNSNTEEGNFNQLRKPSNGENQLLQQQLRHFHSLNQNMSKIKSDKQGKTKRKKSNFNDVHQFNRKGKSSPRNGQLDNSLLIGDITDMNIQDFQVLFEESKIVSEMLMSERDDTHTRSINQAEIVNFKRKDKRYD</sequence>
<dbReference type="InParanoid" id="A0A078BCA1"/>
<feature type="compositionally biased region" description="Polar residues" evidence="2">
    <location>
        <begin position="47"/>
        <end position="59"/>
    </location>
</feature>
<dbReference type="AlphaFoldDB" id="A0A078BCA1"/>
<evidence type="ECO:0000256" key="2">
    <source>
        <dbReference type="SAM" id="MobiDB-lite"/>
    </source>
</evidence>
<reference evidence="3 4" key="1">
    <citation type="submission" date="2014-06" db="EMBL/GenBank/DDBJ databases">
        <authorList>
            <person name="Swart Estienne"/>
        </authorList>
    </citation>
    <scope>NUCLEOTIDE SEQUENCE [LARGE SCALE GENOMIC DNA]</scope>
    <source>
        <strain evidence="3 4">130c</strain>
    </source>
</reference>
<feature type="region of interest" description="Disordered" evidence="2">
    <location>
        <begin position="283"/>
        <end position="321"/>
    </location>
</feature>
<keyword evidence="1" id="KW-0175">Coiled coil</keyword>